<dbReference type="RefSeq" id="WP_214505737.1">
    <property type="nucleotide sequence ID" value="NZ_JAHEPS010000001.1"/>
</dbReference>
<name>A0ABS5UZH5_9GAMM</name>
<organism evidence="2 3">
    <name type="scientific">Shewanella jiangmenensis</name>
    <dbReference type="NCBI Taxonomy" id="2837387"/>
    <lineage>
        <taxon>Bacteria</taxon>
        <taxon>Pseudomonadati</taxon>
        <taxon>Pseudomonadota</taxon>
        <taxon>Gammaproteobacteria</taxon>
        <taxon>Alteromonadales</taxon>
        <taxon>Shewanellaceae</taxon>
        <taxon>Shewanella</taxon>
    </lineage>
</organism>
<evidence type="ECO:0000256" key="1">
    <source>
        <dbReference type="SAM" id="Phobius"/>
    </source>
</evidence>
<protein>
    <submittedName>
        <fullName evidence="2">Uncharacterized protein</fullName>
    </submittedName>
</protein>
<feature type="transmembrane region" description="Helical" evidence="1">
    <location>
        <begin position="272"/>
        <end position="289"/>
    </location>
</feature>
<gene>
    <name evidence="2" type="ORF">KJI95_03365</name>
</gene>
<sequence length="468" mass="53675">MAKVVLKQEDALSIKFSHQLAAGESCRLDLYFALPKDLGIGPQSLDEEEYFHSAIVGRRAYFSDGLHLPLVQSRFASLNKRTVEEFRLYLNLFAYQFAVAMDTDTKELLQQKQAADFYPRLKELGEQFAVLLKKFRRNEPEDPKWKPWFEHADNYLSWHGEQKLLQLLMQGPAWTAEQESDFAPVREGVLALCRAESAYRDARRYNSEKTKSDPNRISNKMLLLRRLIQQGVVLKEELKPLGVGLKKLVTGLATGLVMLVVSALIIKAQGVFSGLTMGLLFTLSVIYGFREIFKEDIRNVMWRAIQRGRPRWSRVLRDTSSQKAIAKQHVWLDFVRVKDLPLAVTEILSRRHQQNRIEAEYLHYGLATRVGRDGFFLAGYDSLSEQVSFSLAPFVRNLERGKVRVFAEQDGAIRSETAERRYQINVVLVYKEGRKPPRYARYKVTLNRSGIISVSEKSLPEQLLGVSG</sequence>
<feature type="transmembrane region" description="Helical" evidence="1">
    <location>
        <begin position="248"/>
        <end position="266"/>
    </location>
</feature>
<dbReference type="EMBL" id="JAHEPS010000001">
    <property type="protein sequence ID" value="MBT1443560.1"/>
    <property type="molecule type" value="Genomic_DNA"/>
</dbReference>
<evidence type="ECO:0000313" key="2">
    <source>
        <dbReference type="EMBL" id="MBT1443560.1"/>
    </source>
</evidence>
<keyword evidence="1" id="KW-1133">Transmembrane helix</keyword>
<keyword evidence="3" id="KW-1185">Reference proteome</keyword>
<keyword evidence="1" id="KW-0812">Transmembrane</keyword>
<dbReference type="Proteomes" id="UP001195903">
    <property type="component" value="Unassembled WGS sequence"/>
</dbReference>
<evidence type="ECO:0000313" key="3">
    <source>
        <dbReference type="Proteomes" id="UP001195903"/>
    </source>
</evidence>
<reference evidence="2 3" key="1">
    <citation type="submission" date="2021-05" db="EMBL/GenBank/DDBJ databases">
        <title>Shewanella sp. JM162201.</title>
        <authorList>
            <person name="Xu S."/>
            <person name="Li A."/>
        </authorList>
    </citation>
    <scope>NUCLEOTIDE SEQUENCE [LARGE SCALE GENOMIC DNA]</scope>
    <source>
        <strain evidence="2 3">JM162201</strain>
    </source>
</reference>
<accession>A0ABS5UZH5</accession>
<keyword evidence="1" id="KW-0472">Membrane</keyword>
<proteinExistence type="predicted"/>
<comment type="caution">
    <text evidence="2">The sequence shown here is derived from an EMBL/GenBank/DDBJ whole genome shotgun (WGS) entry which is preliminary data.</text>
</comment>